<gene>
    <name evidence="2" type="ORF">GC105_11765</name>
</gene>
<feature type="transmembrane region" description="Helical" evidence="1">
    <location>
        <begin position="62"/>
        <end position="82"/>
    </location>
</feature>
<feature type="transmembrane region" description="Helical" evidence="1">
    <location>
        <begin position="220"/>
        <end position="241"/>
    </location>
</feature>
<dbReference type="RefSeq" id="WP_152805010.1">
    <property type="nucleotide sequence ID" value="NZ_WHNX01000019.1"/>
</dbReference>
<feature type="transmembrane region" description="Helical" evidence="1">
    <location>
        <begin position="22"/>
        <end position="42"/>
    </location>
</feature>
<keyword evidence="1" id="KW-0812">Transmembrane</keyword>
<reference evidence="2 3" key="1">
    <citation type="submission" date="2019-10" db="EMBL/GenBank/DDBJ databases">
        <title>Alkalibaculum tamaniensis sp.nov., a new alkaliphilic acetogen, isolated on methoxylated aromatics from a mud volcano.</title>
        <authorList>
            <person name="Khomyakova M.A."/>
            <person name="Merkel A.Y."/>
            <person name="Bonch-Osmolovskaya E.A."/>
            <person name="Slobodkin A.I."/>
        </authorList>
    </citation>
    <scope>NUCLEOTIDE SEQUENCE [LARGE SCALE GENOMIC DNA]</scope>
    <source>
        <strain evidence="2 3">M08DMB</strain>
    </source>
</reference>
<evidence type="ECO:0000313" key="2">
    <source>
        <dbReference type="EMBL" id="MPW26467.1"/>
    </source>
</evidence>
<dbReference type="Proteomes" id="UP000440004">
    <property type="component" value="Unassembled WGS sequence"/>
</dbReference>
<organism evidence="2 3">
    <name type="scientific">Alkalibaculum sporogenes</name>
    <dbReference type="NCBI Taxonomy" id="2655001"/>
    <lineage>
        <taxon>Bacteria</taxon>
        <taxon>Bacillati</taxon>
        <taxon>Bacillota</taxon>
        <taxon>Clostridia</taxon>
        <taxon>Eubacteriales</taxon>
        <taxon>Eubacteriaceae</taxon>
        <taxon>Alkalibaculum</taxon>
    </lineage>
</organism>
<evidence type="ECO:0000313" key="3">
    <source>
        <dbReference type="Proteomes" id="UP000440004"/>
    </source>
</evidence>
<keyword evidence="3" id="KW-1185">Reference proteome</keyword>
<sequence length="248" mass="27663">MFLAKPTTVSVIKKQYKYKSKAYLDVYFSLVVLQVISILLSFAGANSMGVGTPTMNINITYFSVDIVIVFTMIWGFITAIQLTTKNYRNDDFSFVTNRVNSNISNGLFLLTASIIAGITAMLSTFLQKSVLYYIGGTNFIADMSLFDYAKQIIIGIGSGILYVLLFCALGYVVGTLVQLHKSFTFIIPASFFGILFIIESLGLYDLRTYLFEFLFSEPSFVIFTLKILSIVAVVFTCATLMSNKLEVR</sequence>
<proteinExistence type="predicted"/>
<feature type="transmembrane region" description="Helical" evidence="1">
    <location>
        <begin position="152"/>
        <end position="173"/>
    </location>
</feature>
<feature type="transmembrane region" description="Helical" evidence="1">
    <location>
        <begin position="103"/>
        <end position="126"/>
    </location>
</feature>
<protein>
    <submittedName>
        <fullName evidence="2">Uncharacterized protein</fullName>
    </submittedName>
</protein>
<comment type="caution">
    <text evidence="2">The sequence shown here is derived from an EMBL/GenBank/DDBJ whole genome shotgun (WGS) entry which is preliminary data.</text>
</comment>
<name>A0A6A7KBA4_9FIRM</name>
<keyword evidence="1" id="KW-0472">Membrane</keyword>
<feature type="transmembrane region" description="Helical" evidence="1">
    <location>
        <begin position="185"/>
        <end position="204"/>
    </location>
</feature>
<dbReference type="EMBL" id="WHNX01000019">
    <property type="protein sequence ID" value="MPW26467.1"/>
    <property type="molecule type" value="Genomic_DNA"/>
</dbReference>
<keyword evidence="1" id="KW-1133">Transmembrane helix</keyword>
<accession>A0A6A7KBA4</accession>
<evidence type="ECO:0000256" key="1">
    <source>
        <dbReference type="SAM" id="Phobius"/>
    </source>
</evidence>
<dbReference type="AlphaFoldDB" id="A0A6A7KBA4"/>